<comment type="catalytic activity">
    <reaction evidence="12">
        <text>L-seryl-[protein] + ATP = O-phospho-L-seryl-[protein] + ADP + H(+)</text>
        <dbReference type="Rhea" id="RHEA:17989"/>
        <dbReference type="Rhea" id="RHEA-COMP:9863"/>
        <dbReference type="Rhea" id="RHEA-COMP:11604"/>
        <dbReference type="ChEBI" id="CHEBI:15378"/>
        <dbReference type="ChEBI" id="CHEBI:29999"/>
        <dbReference type="ChEBI" id="CHEBI:30616"/>
        <dbReference type="ChEBI" id="CHEBI:83421"/>
        <dbReference type="ChEBI" id="CHEBI:456216"/>
        <dbReference type="EC" id="2.7.11.1"/>
    </reaction>
</comment>
<dbReference type="Gene3D" id="3.30.1010.10">
    <property type="entry name" value="Phosphatidylinositol 3-kinase Catalytic Subunit, Chain A, domain 4"/>
    <property type="match status" value="1"/>
</dbReference>
<dbReference type="STRING" id="52838.A0A4S8IN93"/>
<dbReference type="EMBL" id="PYDT01000009">
    <property type="protein sequence ID" value="THU49474.1"/>
    <property type="molecule type" value="Genomic_DNA"/>
</dbReference>
<dbReference type="SUPFAM" id="SSF56112">
    <property type="entry name" value="Protein kinase-like (PK-like)"/>
    <property type="match status" value="1"/>
</dbReference>
<dbReference type="Pfam" id="PF25360">
    <property type="entry name" value="TPR_ATM"/>
    <property type="match status" value="1"/>
</dbReference>
<dbReference type="InterPro" id="IPR038980">
    <property type="entry name" value="ATM_plant"/>
</dbReference>
<dbReference type="InterPro" id="IPR000403">
    <property type="entry name" value="PI3/4_kinase_cat_dom"/>
</dbReference>
<evidence type="ECO:0000259" key="18">
    <source>
        <dbReference type="PROSITE" id="PS51190"/>
    </source>
</evidence>
<evidence type="ECO:0000256" key="3">
    <source>
        <dbReference type="ARBA" id="ARBA00022527"/>
    </source>
</evidence>
<dbReference type="FunFam" id="3.30.1010.10:FF:000023">
    <property type="entry name" value="Serine/threonine-protein kinase ATM"/>
    <property type="match status" value="1"/>
</dbReference>
<dbReference type="PROSITE" id="PS00915">
    <property type="entry name" value="PI3_4_KINASE_1"/>
    <property type="match status" value="1"/>
</dbReference>
<sequence length="2439" mass="275080">MLPHHCRFAAAAAAQVLLVKNGWQDIWSCLMRGIPSFSSFSSIIDAALTLLGNMIKRDQASVAVMPLDVWNLRIFKRMPSESTLYFIACYFSRAGANGDLRDILYLRKDLLRATMKLFDFKVVFLEIILQQASFWNEQMVSLIPEAIFALCAGCATLAPLSGGLSMFTRPNKDCNKLFLVKDELEHPEEVLECSVESLADIESESSTEEKTNWCSCVRLPKQIRRPLIHEFEEHISDFLTLKGEFGETVLSFFFSMCSLLCNSIYCSLLARLSEDKFLILPKVIDFLTEILDHIVSVIDDKCNEMSCDGSVNLSFILDSAGTNASSLCSLLSSPLFKLKDGDDCTDCVPLGRITQAIEKLLVAFAKLFDVLSKFPTDPVSDTEIQQLPISSVDSLQDSMAEFNVRIVDMELDADESFEDMDSVTMSGGKKLITSPLLWKLNLVSMISSFSSVLPFRTWEVLFDLMGRENDSKVSMIGKLTENDGNLKFFYVNILTCIRVLLGSLKSISSTGNNTKAIQCMDERMTDENLSTLCNTLNRVAEFGLPDWYARIELINCICCSVLLEPQSAQVMVGRLLVMLQDPDYRVRLFLARKIGLLFHTWDGHNELFHDICLNFGFKMVRASKDLRIKAEDIIAAGPQPALAVETALITLAHLAFASEEIEIEAVFMICVIAAMDPAHRELVYALFDNLSRRLQYASRCEYLEQLMGSILASWVACEVSLVALVEVQDLFIGKSDIKCFMQYCCPWLLPPLILNGDNAGLNWVSKVSLQPLSVLVREYFVPICALCIAVHCSMKPNKEIGGMALNNLILQIANISELERDELIKKHMVSIVSFLLSLSSCSVDPELPFFTKDTVVLAVQTVVDGFLEMDDHPITVGIIDKINIFRADRIFMFLLEMHYKISAAVHSRHICHRLTAVEVLTHIIGPRVTNPSSSYYIINIVGQLIGSQPLQEQCCVILSTLLKAFKAKPTKDVYNVLGEELQFLVSKLVACCIPSESQNEKAVPPPPAVISLLHELTVDADPLLLGYIRFAKRAYYLPKGLLLWSLRNLHKRLLAGEIIEKRPNDMEKLCERTCWNDNPDVVSAVWVLVDLCSSNEASTMSGLLADFIARAGIGDPCRVVFHLPNGSSQNHTFLSSNLVCLKANRSYSNMEDSDEFLVYLLRLLKKFLADDSVETVDITSRTLRGILSTEKGYSALLSLDPYEKSLIAVHSKGVNLELVERVLLDLGKNCHEMVSLEDSSLWRTDNKTYKMWVCSLVHSFIHHCDDVILRLCQNLVLLKDEIAELLFPNVLVNLARSVHSDVLLCDIISAKVEENIFCESNGLVKSIQIMLDALNKLRSVYVSEIAGSLSTPVKHGRPSSGGKTRGTSEISKYRSPNVSLSMSSWKKVYWLSIDYLMVAKAAIRCGSYFTAVMYVEHWCEEHFNGLQLGCPDFSQLELLPSHIDLLMAAYTQINEPDSIYGIIQSNQDISLCLSISLSPPSSHSLPPFISDYETVVIGEDELLTSQIITFEHEGNWSKALEYYDLLVRSASIGPGKHSVDDTLGSSHTTEGRSCWKSYKGLMRSLQKTGCTHVLDVYCQGLTISNGCLQHDTEFADMQYEAAWRSGNWDFSFVSGDASPPYSTQFASSGQFNENLHSCLRALYEGNASEFHGKLVESKKELVLSIASASRESTEYIHSTIVKLQLEEAKLLKAQGRHDMAINLARYILQNHSMGEEMFNVYRLVGKWLAETRSSNSRIILEQYLKHSVELTELSKDTDEKYISKQCQTYYHLAHYTDSLFQSYEERLASSEWQAALRLREHKTRELDALIKRLKRSSKGEKTDYSAKIQELQKQLTMDREEAEKLHDDRDNFLSLALKGYQRCLLIGGKYDLKVVFRLVSLWFNFYSRQNVVEEMISTVKEARPEAFPFCHVQSYKFIPLVYQIASRLGSSKDGQGSTNFQIALVSLIRKMAIDHPYHTIFQLLALANGDRVKDKQRSRNSFIVDMDKKLAAENLLSELSTYHGALIGQMKQLVEIYIKLAELETRKEETNKRVPLPREIRSLQQLELVPVVTATVPVDPSCQYREGSFPHFRSLADSIMVMNGINAPKVVECLGSDGQIYRQLAKSGNDDLRQDAVMEQFFGLVNNFLQNHRDTWKRRLRIRTYKVVPFTPSAGVLEWVDRTIPLGEYLLGSARNGGAHGRYGVGDWSFLRCREYMTNEKDKRKAFLKICDNFRPVMHYFFLEKFLQPADWFQSRLSYTRSVAASSMVGYIVGLGDRHSMNILIDQETAEVVHIDLGVAFEQGLMLKTPERVPFRLTRDIIDGMGVTGVEGVFRRCCEETLSVMRTNKEALLTIIEVLNHISLVFIHDPLYKWALSPLKALQRQKETDDGIDACLESSQDACEGNKDAARATLRVKEKLDGYEAGEIRSVQGQVQQLIQDAIDMDRLCHMFPGWAAWL</sequence>
<dbReference type="GO" id="GO:0004674">
    <property type="term" value="F:protein serine/threonine kinase activity"/>
    <property type="evidence" value="ECO:0007669"/>
    <property type="project" value="UniProtKB-KW"/>
</dbReference>
<keyword evidence="14" id="KW-0175">Coiled coil</keyword>
<dbReference type="InterPro" id="IPR044107">
    <property type="entry name" value="PIKKc_ATM"/>
</dbReference>
<dbReference type="InterPro" id="IPR003152">
    <property type="entry name" value="FATC_dom"/>
</dbReference>
<comment type="caution">
    <text evidence="19">The sequence shown here is derived from an EMBL/GenBank/DDBJ whole genome shotgun (WGS) entry which is preliminary data.</text>
</comment>
<keyword evidence="3" id="KW-0723">Serine/threonine-protein kinase</keyword>
<keyword evidence="9" id="KW-0539">Nucleus</keyword>
<feature type="compositionally biased region" description="Polar residues" evidence="15">
    <location>
        <begin position="1361"/>
        <end position="1370"/>
    </location>
</feature>
<dbReference type="GO" id="GO:0006281">
    <property type="term" value="P:DNA repair"/>
    <property type="evidence" value="ECO:0007669"/>
    <property type="project" value="InterPro"/>
</dbReference>
<organism evidence="19 20">
    <name type="scientific">Musa balbisiana</name>
    <name type="common">Banana</name>
    <dbReference type="NCBI Taxonomy" id="52838"/>
    <lineage>
        <taxon>Eukaryota</taxon>
        <taxon>Viridiplantae</taxon>
        <taxon>Streptophyta</taxon>
        <taxon>Embryophyta</taxon>
        <taxon>Tracheophyta</taxon>
        <taxon>Spermatophyta</taxon>
        <taxon>Magnoliopsida</taxon>
        <taxon>Liliopsida</taxon>
        <taxon>Zingiberales</taxon>
        <taxon>Musaceae</taxon>
        <taxon>Musa</taxon>
    </lineage>
</organism>
<dbReference type="PANTHER" id="PTHR37079:SF4">
    <property type="entry name" value="SERINE_THREONINE-PROTEIN KINASE ATM"/>
    <property type="match status" value="1"/>
</dbReference>
<gene>
    <name evidence="19" type="ORF">C4D60_Mb06t09950</name>
</gene>
<evidence type="ECO:0000256" key="11">
    <source>
        <dbReference type="ARBA" id="ARBA00047899"/>
    </source>
</evidence>
<dbReference type="SUPFAM" id="SSF48371">
    <property type="entry name" value="ARM repeat"/>
    <property type="match status" value="1"/>
</dbReference>
<dbReference type="Gene3D" id="1.10.1070.11">
    <property type="entry name" value="Phosphatidylinositol 3-/4-kinase, catalytic domain"/>
    <property type="match status" value="1"/>
</dbReference>
<feature type="domain" description="FAT" evidence="17">
    <location>
        <begin position="1397"/>
        <end position="1969"/>
    </location>
</feature>
<dbReference type="SMART" id="SM01343">
    <property type="entry name" value="FATC"/>
    <property type="match status" value="1"/>
</dbReference>
<dbReference type="SMART" id="SM00146">
    <property type="entry name" value="PI3Kc"/>
    <property type="match status" value="1"/>
</dbReference>
<evidence type="ECO:0000256" key="7">
    <source>
        <dbReference type="ARBA" id="ARBA00022777"/>
    </source>
</evidence>
<evidence type="ECO:0000256" key="12">
    <source>
        <dbReference type="ARBA" id="ARBA00048679"/>
    </source>
</evidence>
<protein>
    <recommendedName>
        <fullName evidence="13">Serine/threonine-protein kinase ATM</fullName>
        <ecNumber evidence="2">2.7.11.1</ecNumber>
    </recommendedName>
</protein>
<feature type="domain" description="PI3K/PI4K catalytic" evidence="16">
    <location>
        <begin position="2075"/>
        <end position="2394"/>
    </location>
</feature>
<evidence type="ECO:0000256" key="15">
    <source>
        <dbReference type="SAM" id="MobiDB-lite"/>
    </source>
</evidence>
<dbReference type="Proteomes" id="UP000317650">
    <property type="component" value="Chromosome 6"/>
</dbReference>
<feature type="coiled-coil region" evidence="14">
    <location>
        <begin position="1814"/>
        <end position="1848"/>
    </location>
</feature>
<dbReference type="PANTHER" id="PTHR37079">
    <property type="entry name" value="SERINE/THREONINE-PROTEIN KINASE ATM"/>
    <property type="match status" value="1"/>
</dbReference>
<proteinExistence type="predicted"/>
<comment type="subcellular location">
    <subcellularLocation>
        <location evidence="1">Nucleus</location>
    </subcellularLocation>
</comment>
<dbReference type="InterPro" id="IPR014009">
    <property type="entry name" value="PIK_FAT"/>
</dbReference>
<dbReference type="InterPro" id="IPR011009">
    <property type="entry name" value="Kinase-like_dom_sf"/>
</dbReference>
<evidence type="ECO:0000313" key="19">
    <source>
        <dbReference type="EMBL" id="THU49474.1"/>
    </source>
</evidence>
<evidence type="ECO:0000256" key="13">
    <source>
        <dbReference type="ARBA" id="ARBA00073111"/>
    </source>
</evidence>
<dbReference type="Pfam" id="PF02260">
    <property type="entry name" value="FATC"/>
    <property type="match status" value="1"/>
</dbReference>
<dbReference type="InterPro" id="IPR057445">
    <property type="entry name" value="ATM_TPR"/>
</dbReference>
<evidence type="ECO:0000256" key="14">
    <source>
        <dbReference type="SAM" id="Coils"/>
    </source>
</evidence>
<feature type="domain" description="FATC" evidence="18">
    <location>
        <begin position="2407"/>
        <end position="2439"/>
    </location>
</feature>
<keyword evidence="20" id="KW-1185">Reference proteome</keyword>
<dbReference type="InterPro" id="IPR036940">
    <property type="entry name" value="PI3/4_kinase_cat_sf"/>
</dbReference>
<dbReference type="InterPro" id="IPR016024">
    <property type="entry name" value="ARM-type_fold"/>
</dbReference>
<dbReference type="GO" id="GO:0005634">
    <property type="term" value="C:nucleus"/>
    <property type="evidence" value="ECO:0007669"/>
    <property type="project" value="UniProtKB-SubCell"/>
</dbReference>
<keyword evidence="4" id="KW-0808">Transferase</keyword>
<evidence type="ECO:0000313" key="20">
    <source>
        <dbReference type="Proteomes" id="UP000317650"/>
    </source>
</evidence>
<evidence type="ECO:0000256" key="2">
    <source>
        <dbReference type="ARBA" id="ARBA00012513"/>
    </source>
</evidence>
<dbReference type="EC" id="2.7.11.1" evidence="2"/>
<dbReference type="PROSITE" id="PS50290">
    <property type="entry name" value="PI3_4_KINASE_3"/>
    <property type="match status" value="1"/>
</dbReference>
<dbReference type="PROSITE" id="PS51190">
    <property type="entry name" value="FATC"/>
    <property type="match status" value="1"/>
</dbReference>
<dbReference type="GO" id="GO:0005524">
    <property type="term" value="F:ATP binding"/>
    <property type="evidence" value="ECO:0007669"/>
    <property type="project" value="UniProtKB-KW"/>
</dbReference>
<dbReference type="FunFam" id="1.10.1070.11:FF:000015">
    <property type="entry name" value="Serine/threonine-protein kinase ATM"/>
    <property type="match status" value="1"/>
</dbReference>
<evidence type="ECO:0000256" key="6">
    <source>
        <dbReference type="ARBA" id="ARBA00022763"/>
    </source>
</evidence>
<keyword evidence="5" id="KW-0547">Nucleotide-binding</keyword>
<accession>A0A4S8IN93</accession>
<evidence type="ECO:0000259" key="16">
    <source>
        <dbReference type="PROSITE" id="PS50290"/>
    </source>
</evidence>
<reference evidence="19 20" key="1">
    <citation type="journal article" date="2019" name="Nat. Plants">
        <title>Genome sequencing of Musa balbisiana reveals subgenome evolution and function divergence in polyploid bananas.</title>
        <authorList>
            <person name="Yao X."/>
        </authorList>
    </citation>
    <scope>NUCLEOTIDE SEQUENCE [LARGE SCALE GENOMIC DNA]</scope>
    <source>
        <strain evidence="20">cv. DH-PKW</strain>
        <tissue evidence="19">Leaves</tissue>
    </source>
</reference>
<keyword evidence="7" id="KW-0418">Kinase</keyword>
<dbReference type="InterPro" id="IPR018936">
    <property type="entry name" value="PI3/4_kinase_CS"/>
</dbReference>
<dbReference type="Pfam" id="PF00454">
    <property type="entry name" value="PI3_PI4_kinase"/>
    <property type="match status" value="1"/>
</dbReference>
<dbReference type="CDD" id="cd05171">
    <property type="entry name" value="PIKKc_ATM"/>
    <property type="match status" value="1"/>
</dbReference>
<comment type="catalytic activity">
    <reaction evidence="11">
        <text>L-threonyl-[protein] + ATP = O-phospho-L-threonyl-[protein] + ADP + H(+)</text>
        <dbReference type="Rhea" id="RHEA:46608"/>
        <dbReference type="Rhea" id="RHEA-COMP:11060"/>
        <dbReference type="Rhea" id="RHEA-COMP:11605"/>
        <dbReference type="ChEBI" id="CHEBI:15378"/>
        <dbReference type="ChEBI" id="CHEBI:30013"/>
        <dbReference type="ChEBI" id="CHEBI:30616"/>
        <dbReference type="ChEBI" id="CHEBI:61977"/>
        <dbReference type="ChEBI" id="CHEBI:456216"/>
        <dbReference type="EC" id="2.7.11.1"/>
    </reaction>
</comment>
<evidence type="ECO:0000256" key="5">
    <source>
        <dbReference type="ARBA" id="ARBA00022741"/>
    </source>
</evidence>
<dbReference type="PROSITE" id="PS00916">
    <property type="entry name" value="PI3_4_KINASE_2"/>
    <property type="match status" value="1"/>
</dbReference>
<evidence type="ECO:0000256" key="1">
    <source>
        <dbReference type="ARBA" id="ARBA00004123"/>
    </source>
</evidence>
<keyword evidence="10" id="KW-0131">Cell cycle</keyword>
<evidence type="ECO:0000259" key="17">
    <source>
        <dbReference type="PROSITE" id="PS51189"/>
    </source>
</evidence>
<feature type="region of interest" description="Disordered" evidence="15">
    <location>
        <begin position="1350"/>
        <end position="1370"/>
    </location>
</feature>
<name>A0A4S8IN93_MUSBA</name>
<keyword evidence="8" id="KW-0067">ATP-binding</keyword>
<keyword evidence="6" id="KW-0227">DNA damage</keyword>
<dbReference type="PROSITE" id="PS51189">
    <property type="entry name" value="FAT"/>
    <property type="match status" value="1"/>
</dbReference>
<evidence type="ECO:0000256" key="4">
    <source>
        <dbReference type="ARBA" id="ARBA00022679"/>
    </source>
</evidence>
<evidence type="ECO:0000256" key="9">
    <source>
        <dbReference type="ARBA" id="ARBA00023242"/>
    </source>
</evidence>
<evidence type="ECO:0000256" key="8">
    <source>
        <dbReference type="ARBA" id="ARBA00022840"/>
    </source>
</evidence>
<evidence type="ECO:0000256" key="10">
    <source>
        <dbReference type="ARBA" id="ARBA00023306"/>
    </source>
</evidence>